<keyword evidence="2" id="KW-0442">Lipid degradation</keyword>
<evidence type="ECO:0000313" key="5">
    <source>
        <dbReference type="Proteomes" id="UP000326570"/>
    </source>
</evidence>
<organism evidence="4 5">
    <name type="scientific">Adhaeribacter soli</name>
    <dbReference type="NCBI Taxonomy" id="2607655"/>
    <lineage>
        <taxon>Bacteria</taxon>
        <taxon>Pseudomonadati</taxon>
        <taxon>Bacteroidota</taxon>
        <taxon>Cytophagia</taxon>
        <taxon>Cytophagales</taxon>
        <taxon>Hymenobacteraceae</taxon>
        <taxon>Adhaeribacter</taxon>
    </lineage>
</organism>
<evidence type="ECO:0000256" key="2">
    <source>
        <dbReference type="PROSITE-ProRule" id="PRU01161"/>
    </source>
</evidence>
<sequence>MKVEQFTGNAAILHILDELNEKGIKEKQFSDVVDDLGNQYVDLVQEGGGVLGIALAGYTYVLEQMDIRFLQLAGTSAGAINTMLMAAAGKVHEEKACWMLDKLANKNLSDFIDGDSDARDFVDVLLSGAGNLKIGMKGMQVIDNFRDDFGLNPGKNFHQWIKNILSQNNIKTLADLEKLREQQPDGGIKTRKGESRTPDRFKRVALITADITTETKVEFPRMAELYWENKEQVNPADFVRASMSIPMFFHPYKVSNIPYGPERWKKWKELAGYIGNIPNEVLFMDGGIMSNFPIDLFHNFSKVPDAPTFGVKLGLDRVEANKNDKFFGLLGSIFDSARHVHDYDFIMRNPDYKHLLCFIETGGHNWLNFNISDDDKVDLFIRGARAAAGFLQGFDWDHYKNIRAQAAKLYQYDKATDDQVLSA</sequence>
<dbReference type="PANTHER" id="PTHR46394:SF1">
    <property type="entry name" value="PNPLA DOMAIN-CONTAINING PROTEIN"/>
    <property type="match status" value="1"/>
</dbReference>
<dbReference type="PANTHER" id="PTHR46394">
    <property type="entry name" value="ANNEXIN"/>
    <property type="match status" value="1"/>
</dbReference>
<feature type="active site" description="Proton acceptor" evidence="2">
    <location>
        <position position="285"/>
    </location>
</feature>
<gene>
    <name evidence="4" type="ORF">F0P94_08230</name>
</gene>
<evidence type="ECO:0000313" key="4">
    <source>
        <dbReference type="EMBL" id="KAA9340323.1"/>
    </source>
</evidence>
<evidence type="ECO:0000259" key="3">
    <source>
        <dbReference type="PROSITE" id="PS51635"/>
    </source>
</evidence>
<dbReference type="PROSITE" id="PS51635">
    <property type="entry name" value="PNPLA"/>
    <property type="match status" value="1"/>
</dbReference>
<dbReference type="InterPro" id="IPR052580">
    <property type="entry name" value="Lipid_Hydrolase"/>
</dbReference>
<feature type="active site" description="Nucleophile" evidence="2">
    <location>
        <position position="76"/>
    </location>
</feature>
<dbReference type="InterPro" id="IPR002641">
    <property type="entry name" value="PNPLA_dom"/>
</dbReference>
<feature type="short sequence motif" description="DGA/G" evidence="2">
    <location>
        <begin position="285"/>
        <end position="287"/>
    </location>
</feature>
<feature type="domain" description="PNPLA" evidence="3">
    <location>
        <begin position="43"/>
        <end position="298"/>
    </location>
</feature>
<keyword evidence="2" id="KW-0378">Hydrolase</keyword>
<proteinExistence type="predicted"/>
<dbReference type="Proteomes" id="UP000326570">
    <property type="component" value="Unassembled WGS sequence"/>
</dbReference>
<dbReference type="GO" id="GO:0016787">
    <property type="term" value="F:hydrolase activity"/>
    <property type="evidence" value="ECO:0007669"/>
    <property type="project" value="UniProtKB-UniRule"/>
</dbReference>
<name>A0A5N1J6U0_9BACT</name>
<reference evidence="4 5" key="1">
    <citation type="submission" date="2019-09" db="EMBL/GenBank/DDBJ databases">
        <title>Genome sequence of Adhaeribacter sp. M2.</title>
        <authorList>
            <person name="Srinivasan S."/>
        </authorList>
    </citation>
    <scope>NUCLEOTIDE SEQUENCE [LARGE SCALE GENOMIC DNA]</scope>
    <source>
        <strain evidence="4 5">M2</strain>
    </source>
</reference>
<protein>
    <recommendedName>
        <fullName evidence="3">PNPLA domain-containing protein</fullName>
    </recommendedName>
</protein>
<dbReference type="GO" id="GO:0016042">
    <property type="term" value="P:lipid catabolic process"/>
    <property type="evidence" value="ECO:0007669"/>
    <property type="project" value="UniProtKB-UniRule"/>
</dbReference>
<feature type="short sequence motif" description="GXGXXG" evidence="2">
    <location>
        <begin position="47"/>
        <end position="52"/>
    </location>
</feature>
<comment type="caution">
    <text evidence="4">The sequence shown here is derived from an EMBL/GenBank/DDBJ whole genome shotgun (WGS) entry which is preliminary data.</text>
</comment>
<dbReference type="InterPro" id="IPR016035">
    <property type="entry name" value="Acyl_Trfase/lysoPLipase"/>
</dbReference>
<dbReference type="AlphaFoldDB" id="A0A5N1J6U0"/>
<dbReference type="SUPFAM" id="SSF52151">
    <property type="entry name" value="FabD/lysophospholipase-like"/>
    <property type="match status" value="1"/>
</dbReference>
<dbReference type="Pfam" id="PF01734">
    <property type="entry name" value="Patatin"/>
    <property type="match status" value="1"/>
</dbReference>
<evidence type="ECO:0000256" key="1">
    <source>
        <dbReference type="ARBA" id="ARBA00023098"/>
    </source>
</evidence>
<dbReference type="EMBL" id="VTWT01000003">
    <property type="protein sequence ID" value="KAA9340323.1"/>
    <property type="molecule type" value="Genomic_DNA"/>
</dbReference>
<keyword evidence="1 2" id="KW-0443">Lipid metabolism</keyword>
<accession>A0A5N1J6U0</accession>
<feature type="short sequence motif" description="GXSXG" evidence="2">
    <location>
        <begin position="74"/>
        <end position="78"/>
    </location>
</feature>
<keyword evidence="5" id="KW-1185">Reference proteome</keyword>
<dbReference type="Gene3D" id="3.40.1090.10">
    <property type="entry name" value="Cytosolic phospholipase A2 catalytic domain"/>
    <property type="match status" value="1"/>
</dbReference>
<dbReference type="RefSeq" id="WP_150903394.1">
    <property type="nucleotide sequence ID" value="NZ_VTWT01000003.1"/>
</dbReference>